<gene>
    <name evidence="3" type="ORF">LPTSP3_g34810</name>
</gene>
<dbReference type="PRINTS" id="PR00111">
    <property type="entry name" value="ABHYDROLASE"/>
</dbReference>
<accession>A0ABM7UNH0</accession>
<dbReference type="RefSeq" id="WP_109021578.1">
    <property type="nucleotide sequence ID" value="NZ_AP025028.1"/>
</dbReference>
<evidence type="ECO:0000313" key="3">
    <source>
        <dbReference type="EMBL" id="BDA80551.1"/>
    </source>
</evidence>
<keyword evidence="3" id="KW-0378">Hydrolase</keyword>
<keyword evidence="4" id="KW-1185">Reference proteome</keyword>
<protein>
    <submittedName>
        <fullName evidence="3">Hydrolase</fullName>
    </submittedName>
</protein>
<dbReference type="EMBL" id="AP025028">
    <property type="protein sequence ID" value="BDA80551.1"/>
    <property type="molecule type" value="Genomic_DNA"/>
</dbReference>
<dbReference type="Pfam" id="PF00561">
    <property type="entry name" value="Abhydrolase_1"/>
    <property type="match status" value="1"/>
</dbReference>
<evidence type="ECO:0000256" key="1">
    <source>
        <dbReference type="ARBA" id="ARBA00008645"/>
    </source>
</evidence>
<dbReference type="InterPro" id="IPR029058">
    <property type="entry name" value="AB_hydrolase_fold"/>
</dbReference>
<name>A0ABM7UNH0_9LEPT</name>
<dbReference type="InterPro" id="IPR000073">
    <property type="entry name" value="AB_hydrolase_1"/>
</dbReference>
<reference evidence="3 4" key="1">
    <citation type="submission" date="2021-08" db="EMBL/GenBank/DDBJ databases">
        <title>Complete genome sequence of Leptospira kobayashii strain E30.</title>
        <authorList>
            <person name="Nakao R."/>
            <person name="Nakamura S."/>
            <person name="Masuzawa T."/>
            <person name="Koizumi N."/>
        </authorList>
    </citation>
    <scope>NUCLEOTIDE SEQUENCE [LARGE SCALE GENOMIC DNA]</scope>
    <source>
        <strain evidence="3 4">E30</strain>
    </source>
</reference>
<comment type="similarity">
    <text evidence="1">Belongs to the AB hydrolase superfamily.</text>
</comment>
<sequence length="262" mass="29097">MQKAKNLNLKIVGNGKETLLLGNGFGTDQSAWDKILPSLTTDYKVILFDLVGSGKTDPKLYSPIRYSSLFAYAEDLIELISETQSGPITYVSHSVSGMIGLLASNRRPELFKKLVFIGASPRYLNDKDYIGGFTQEALNQLYAAMETNFFGWTAGFAPIVMENKNNPDLAHSFESTLREIRPDIALSVAKTIFQSDHRQDLPHCKHEVLIIQSASDIAVPVEVGKYLEKNLSNGRYVQIQSEGHFPHISAPELVIKAMEGFI</sequence>
<dbReference type="SUPFAM" id="SSF53474">
    <property type="entry name" value="alpha/beta-Hydrolases"/>
    <property type="match status" value="1"/>
</dbReference>
<dbReference type="GO" id="GO:0016787">
    <property type="term" value="F:hydrolase activity"/>
    <property type="evidence" value="ECO:0007669"/>
    <property type="project" value="UniProtKB-KW"/>
</dbReference>
<organism evidence="3 4">
    <name type="scientific">Leptospira kobayashii</name>
    <dbReference type="NCBI Taxonomy" id="1917830"/>
    <lineage>
        <taxon>Bacteria</taxon>
        <taxon>Pseudomonadati</taxon>
        <taxon>Spirochaetota</taxon>
        <taxon>Spirochaetia</taxon>
        <taxon>Leptospirales</taxon>
        <taxon>Leptospiraceae</taxon>
        <taxon>Leptospira</taxon>
    </lineage>
</organism>
<evidence type="ECO:0000259" key="2">
    <source>
        <dbReference type="Pfam" id="PF00561"/>
    </source>
</evidence>
<dbReference type="Proteomes" id="UP000245263">
    <property type="component" value="Chromosome 1"/>
</dbReference>
<feature type="domain" description="AB hydrolase-1" evidence="2">
    <location>
        <begin position="18"/>
        <end position="251"/>
    </location>
</feature>
<dbReference type="Gene3D" id="3.40.50.1820">
    <property type="entry name" value="alpha/beta hydrolase"/>
    <property type="match status" value="1"/>
</dbReference>
<proteinExistence type="inferred from homology"/>
<evidence type="ECO:0000313" key="4">
    <source>
        <dbReference type="Proteomes" id="UP000245263"/>
    </source>
</evidence>
<dbReference type="PANTHER" id="PTHR43039">
    <property type="entry name" value="ESTERASE-RELATED"/>
    <property type="match status" value="1"/>
</dbReference>